<name>A0A1J1J6U4_9DIPT</name>
<dbReference type="OrthoDB" id="7779236at2759"/>
<accession>A0A1J1J6U4</accession>
<protein>
    <submittedName>
        <fullName evidence="1">CLUMA_CG020181, isoform A</fullName>
    </submittedName>
</protein>
<reference evidence="1 2" key="1">
    <citation type="submission" date="2015-04" db="EMBL/GenBank/DDBJ databases">
        <authorList>
            <person name="Syromyatnikov M.Y."/>
            <person name="Popov V.N."/>
        </authorList>
    </citation>
    <scope>NUCLEOTIDE SEQUENCE [LARGE SCALE GENOMIC DNA]</scope>
</reference>
<keyword evidence="2" id="KW-1185">Reference proteome</keyword>
<gene>
    <name evidence="1" type="ORF">CLUMA_CG020181</name>
</gene>
<evidence type="ECO:0000313" key="1">
    <source>
        <dbReference type="EMBL" id="CRL07198.1"/>
    </source>
</evidence>
<organism evidence="1 2">
    <name type="scientific">Clunio marinus</name>
    <dbReference type="NCBI Taxonomy" id="568069"/>
    <lineage>
        <taxon>Eukaryota</taxon>
        <taxon>Metazoa</taxon>
        <taxon>Ecdysozoa</taxon>
        <taxon>Arthropoda</taxon>
        <taxon>Hexapoda</taxon>
        <taxon>Insecta</taxon>
        <taxon>Pterygota</taxon>
        <taxon>Neoptera</taxon>
        <taxon>Endopterygota</taxon>
        <taxon>Diptera</taxon>
        <taxon>Nematocera</taxon>
        <taxon>Chironomoidea</taxon>
        <taxon>Chironomidae</taxon>
        <taxon>Clunio</taxon>
    </lineage>
</organism>
<evidence type="ECO:0000313" key="2">
    <source>
        <dbReference type="Proteomes" id="UP000183832"/>
    </source>
</evidence>
<dbReference type="Proteomes" id="UP000183832">
    <property type="component" value="Unassembled WGS sequence"/>
</dbReference>
<dbReference type="AlphaFoldDB" id="A0A1J1J6U4"/>
<proteinExistence type="predicted"/>
<sequence>MVLYDFEFYTNRPPFYTRPRAYFSPYSPYSFWYDSKYFNSYKYYTPYRSTPAYSKVASYYTLPYRYRFAPSYSYIPSYYGPSDFERKLRETSVVPTESEKYVYKYGLNFDSTAKEIRDSTSRLLREIHQSVPRATSVPRFTPRASSLEPLREYDEELDSLSNLRYQRAVSQARLLREEPYYRTPRAFSLARDVWY</sequence>
<dbReference type="EMBL" id="CVRI01000070">
    <property type="protein sequence ID" value="CRL07198.1"/>
    <property type="molecule type" value="Genomic_DNA"/>
</dbReference>